<evidence type="ECO:0000256" key="4">
    <source>
        <dbReference type="ARBA" id="ARBA00022475"/>
    </source>
</evidence>
<evidence type="ECO:0000313" key="10">
    <source>
        <dbReference type="Proteomes" id="UP000066049"/>
    </source>
</evidence>
<dbReference type="PROSITE" id="PS50893">
    <property type="entry name" value="ABC_TRANSPORTER_2"/>
    <property type="match status" value="1"/>
</dbReference>
<evidence type="ECO:0000259" key="8">
    <source>
        <dbReference type="PROSITE" id="PS50893"/>
    </source>
</evidence>
<dbReference type="Proteomes" id="UP000066049">
    <property type="component" value="Chromosome"/>
</dbReference>
<dbReference type="GeneID" id="28663284"/>
<dbReference type="GO" id="GO:0016887">
    <property type="term" value="F:ATP hydrolysis activity"/>
    <property type="evidence" value="ECO:0007669"/>
    <property type="project" value="InterPro"/>
</dbReference>
<dbReference type="InterPro" id="IPR003439">
    <property type="entry name" value="ABC_transporter-like_ATP-bd"/>
</dbReference>
<dbReference type="GO" id="GO:0005524">
    <property type="term" value="F:ATP binding"/>
    <property type="evidence" value="ECO:0007669"/>
    <property type="project" value="UniProtKB-KW"/>
</dbReference>
<dbReference type="EMBL" id="CP012541">
    <property type="protein sequence ID" value="ALF48254.1"/>
    <property type="molecule type" value="Genomic_DNA"/>
</dbReference>
<evidence type="ECO:0000256" key="7">
    <source>
        <dbReference type="ARBA" id="ARBA00023136"/>
    </source>
</evidence>
<dbReference type="InterPro" id="IPR050086">
    <property type="entry name" value="MetN_ABC_transporter-like"/>
</dbReference>
<dbReference type="Pfam" id="PF00005">
    <property type="entry name" value="ABC_tran"/>
    <property type="match status" value="1"/>
</dbReference>
<protein>
    <submittedName>
        <fullName evidence="9">Amino acid ABC transporter, ATP-binding protein</fullName>
    </submittedName>
</protein>
<dbReference type="InterPro" id="IPR030679">
    <property type="entry name" value="ABC_ATPase_HisP-typ"/>
</dbReference>
<dbReference type="PANTHER" id="PTHR43166">
    <property type="entry name" value="AMINO ACID IMPORT ATP-BINDING PROTEIN"/>
    <property type="match status" value="1"/>
</dbReference>
<dbReference type="GO" id="GO:0005886">
    <property type="term" value="C:plasma membrane"/>
    <property type="evidence" value="ECO:0007669"/>
    <property type="project" value="UniProtKB-SubCell"/>
</dbReference>
<comment type="similarity">
    <text evidence="2">Belongs to the ABC transporter superfamily.</text>
</comment>
<accession>A0A0M4SVL5</accession>
<gene>
    <name evidence="9" type="ORF">CCON33237_1605</name>
</gene>
<evidence type="ECO:0000313" key="9">
    <source>
        <dbReference type="EMBL" id="ALF48254.1"/>
    </source>
</evidence>
<dbReference type="CDD" id="cd03262">
    <property type="entry name" value="ABC_HisP_GlnQ"/>
    <property type="match status" value="1"/>
</dbReference>
<keyword evidence="5" id="KW-0547">Nucleotide-binding</keyword>
<organism evidence="9 10">
    <name type="scientific">Campylobacter concisus</name>
    <dbReference type="NCBI Taxonomy" id="199"/>
    <lineage>
        <taxon>Bacteria</taxon>
        <taxon>Pseudomonadati</taxon>
        <taxon>Campylobacterota</taxon>
        <taxon>Epsilonproteobacteria</taxon>
        <taxon>Campylobacterales</taxon>
        <taxon>Campylobacteraceae</taxon>
        <taxon>Campylobacter</taxon>
    </lineage>
</organism>
<proteinExistence type="inferred from homology"/>
<keyword evidence="6 9" id="KW-0067">ATP-binding</keyword>
<evidence type="ECO:0000256" key="5">
    <source>
        <dbReference type="ARBA" id="ARBA00022741"/>
    </source>
</evidence>
<dbReference type="KEGG" id="ccoc:CCON33237_1605"/>
<name>A0A0M4SVL5_9BACT</name>
<keyword evidence="3" id="KW-0813">Transport</keyword>
<evidence type="ECO:0000256" key="3">
    <source>
        <dbReference type="ARBA" id="ARBA00022448"/>
    </source>
</evidence>
<dbReference type="AlphaFoldDB" id="A0A0M4SVL5"/>
<sequence>MAINFKNISKSYSDHLVLDNINTSFKEGQTTVIVGSSGCGKSTLLRCINLLEIPQSGTLEVDDRSVNFKEKLSSKELLEIRKKTGMVFQSFNLFPHLTALQNVTEAPIYVQKKDKNEAIKEAKELLAKVGLSHKEDTYPNRLSGGQAQRVAIARALAVNPYFLLLDEPTSALDPELEAEVLKVILSLAKEKKSMIIVTHNMNFARKIADRILFLDKGVITFDGLVDEFFNSQNERIKSFISAMDI</sequence>
<evidence type="ECO:0000256" key="1">
    <source>
        <dbReference type="ARBA" id="ARBA00004202"/>
    </source>
</evidence>
<keyword evidence="7" id="KW-0472">Membrane</keyword>
<dbReference type="PATRIC" id="fig|199.248.peg.1657"/>
<reference evidence="10" key="1">
    <citation type="submission" date="2015-08" db="EMBL/GenBank/DDBJ databases">
        <title>Comparative genomics of the Campylobacter concisus group.</title>
        <authorList>
            <person name="Miller W.G."/>
            <person name="Yee E."/>
            <person name="Chapman M.H."/>
            <person name="Huynh S."/>
            <person name="Bono J.L."/>
            <person name="On S.L.W."/>
            <person name="St Leger J."/>
            <person name="Foster G."/>
            <person name="Parker C.T."/>
        </authorList>
    </citation>
    <scope>NUCLEOTIDE SEQUENCE [LARGE SCALE GENOMIC DNA]</scope>
    <source>
        <strain evidence="10">ATCC 33237</strain>
    </source>
</reference>
<dbReference type="PIRSF" id="PIRSF039085">
    <property type="entry name" value="ABC_ATPase_HisP"/>
    <property type="match status" value="1"/>
</dbReference>
<dbReference type="InterPro" id="IPR027417">
    <property type="entry name" value="P-loop_NTPase"/>
</dbReference>
<evidence type="ECO:0000256" key="2">
    <source>
        <dbReference type="ARBA" id="ARBA00005417"/>
    </source>
</evidence>
<dbReference type="Gene3D" id="3.40.50.300">
    <property type="entry name" value="P-loop containing nucleotide triphosphate hydrolases"/>
    <property type="match status" value="1"/>
</dbReference>
<dbReference type="PANTHER" id="PTHR43166:SF35">
    <property type="entry name" value="L-CYSTINE IMPORT ATP-BINDING PROTEIN TCYN"/>
    <property type="match status" value="1"/>
</dbReference>
<evidence type="ECO:0000256" key="6">
    <source>
        <dbReference type="ARBA" id="ARBA00022840"/>
    </source>
</evidence>
<dbReference type="RefSeq" id="WP_054197171.1">
    <property type="nucleotide sequence ID" value="NZ_CABMKQ010000040.1"/>
</dbReference>
<keyword evidence="4" id="KW-1003">Cell membrane</keyword>
<dbReference type="SUPFAM" id="SSF52540">
    <property type="entry name" value="P-loop containing nucleoside triphosphate hydrolases"/>
    <property type="match status" value="1"/>
</dbReference>
<feature type="domain" description="ABC transporter" evidence="8">
    <location>
        <begin position="3"/>
        <end position="241"/>
    </location>
</feature>
<dbReference type="PROSITE" id="PS00211">
    <property type="entry name" value="ABC_TRANSPORTER_1"/>
    <property type="match status" value="1"/>
</dbReference>
<dbReference type="InterPro" id="IPR003593">
    <property type="entry name" value="AAA+_ATPase"/>
</dbReference>
<dbReference type="SMART" id="SM00382">
    <property type="entry name" value="AAA"/>
    <property type="match status" value="1"/>
</dbReference>
<dbReference type="GO" id="GO:0015424">
    <property type="term" value="F:ABC-type amino acid transporter activity"/>
    <property type="evidence" value="ECO:0007669"/>
    <property type="project" value="InterPro"/>
</dbReference>
<comment type="subcellular location">
    <subcellularLocation>
        <location evidence="1">Cell membrane</location>
        <topology evidence="1">Peripheral membrane protein</topology>
    </subcellularLocation>
</comment>
<dbReference type="InterPro" id="IPR017871">
    <property type="entry name" value="ABC_transporter-like_CS"/>
</dbReference>